<dbReference type="GeneID" id="14211734"/>
<dbReference type="FunCoup" id="L0AB20">
    <property type="interactions" value="23"/>
</dbReference>
<dbReference type="PANTHER" id="PTHR43087">
    <property type="entry name" value="LYSINE/ARGININE/ORNITHINE TRANSPORT SYSTEM KINASE"/>
    <property type="match status" value="1"/>
</dbReference>
<protein>
    <submittedName>
        <fullName evidence="6">LAO/AO transport system ATPase</fullName>
    </submittedName>
</protein>
<dbReference type="Pfam" id="PF03308">
    <property type="entry name" value="MeaB"/>
    <property type="match status" value="1"/>
</dbReference>
<keyword evidence="2" id="KW-0547">Nucleotide-binding</keyword>
<dbReference type="eggNOG" id="arCOG01226">
    <property type="taxonomic scope" value="Archaea"/>
</dbReference>
<dbReference type="GO" id="GO:0005525">
    <property type="term" value="F:GTP binding"/>
    <property type="evidence" value="ECO:0007669"/>
    <property type="project" value="UniProtKB-KW"/>
</dbReference>
<name>L0AB20_CALLD</name>
<dbReference type="RefSeq" id="WP_015232138.1">
    <property type="nucleotide sequence ID" value="NC_019791.1"/>
</dbReference>
<proteinExistence type="inferred from homology"/>
<evidence type="ECO:0000256" key="3">
    <source>
        <dbReference type="ARBA" id="ARBA00022801"/>
    </source>
</evidence>
<evidence type="ECO:0000256" key="1">
    <source>
        <dbReference type="ARBA" id="ARBA00009625"/>
    </source>
</evidence>
<dbReference type="AlphaFoldDB" id="L0AB20"/>
<dbReference type="PANTHER" id="PTHR43087:SF1">
    <property type="entry name" value="LAO_AO TRANSPORT SYSTEM ATPASE"/>
    <property type="match status" value="1"/>
</dbReference>
<keyword evidence="3" id="KW-0378">Hydrolase</keyword>
<dbReference type="InterPro" id="IPR027417">
    <property type="entry name" value="P-loop_NTPase"/>
</dbReference>
<evidence type="ECO:0000256" key="5">
    <source>
        <dbReference type="ARBA" id="ARBA00023186"/>
    </source>
</evidence>
<dbReference type="Gene3D" id="3.40.50.300">
    <property type="entry name" value="P-loop containing nucleotide triphosphate hydrolases"/>
    <property type="match status" value="1"/>
</dbReference>
<keyword evidence="7" id="KW-1185">Reference proteome</keyword>
<dbReference type="InterPro" id="IPR052040">
    <property type="entry name" value="GTPase/Isobutyryl-CoA_mutase"/>
</dbReference>
<reference evidence="7" key="1">
    <citation type="submission" date="2012-03" db="EMBL/GenBank/DDBJ databases">
        <title>Complete genome of Caldisphaera lagunensis DSM 15908.</title>
        <authorList>
            <person name="Lucas S."/>
            <person name="Copeland A."/>
            <person name="Lapidus A."/>
            <person name="Glavina del Rio T."/>
            <person name="Dalin E."/>
            <person name="Tice H."/>
            <person name="Bruce D."/>
            <person name="Goodwin L."/>
            <person name="Pitluck S."/>
            <person name="Peters L."/>
            <person name="Mikhailova N."/>
            <person name="Teshima H."/>
            <person name="Kyrpides N."/>
            <person name="Mavromatis K."/>
            <person name="Ivanova N."/>
            <person name="Brettin T."/>
            <person name="Detter J.C."/>
            <person name="Han C."/>
            <person name="Larimer F."/>
            <person name="Land M."/>
            <person name="Hauser L."/>
            <person name="Markowitz V."/>
            <person name="Cheng J.-F."/>
            <person name="Hugenholtz P."/>
            <person name="Woyke T."/>
            <person name="Wu D."/>
            <person name="Spring S."/>
            <person name="Schroeder M."/>
            <person name="Brambilla E."/>
            <person name="Klenk H.-P."/>
            <person name="Eisen J.A."/>
        </authorList>
    </citation>
    <scope>NUCLEOTIDE SEQUENCE [LARGE SCALE GENOMIC DNA]</scope>
    <source>
        <strain evidence="7">DSM 15908 / JCM 11604 / IC-154</strain>
    </source>
</reference>
<comment type="similarity">
    <text evidence="1">Belongs to the SIMIBI class G3E GTPase family. ArgK/MeaB subfamily.</text>
</comment>
<dbReference type="HOGENOM" id="CLU_043725_1_0_2"/>
<gene>
    <name evidence="6" type="ordered locus">Calag_0474</name>
</gene>
<dbReference type="KEGG" id="clg:Calag_0474"/>
<evidence type="ECO:0000256" key="4">
    <source>
        <dbReference type="ARBA" id="ARBA00023134"/>
    </source>
</evidence>
<dbReference type="SUPFAM" id="SSF52540">
    <property type="entry name" value="P-loop containing nucleoside triphosphate hydrolases"/>
    <property type="match status" value="1"/>
</dbReference>
<dbReference type="Proteomes" id="UP000010469">
    <property type="component" value="Chromosome"/>
</dbReference>
<organism evidence="6 7">
    <name type="scientific">Caldisphaera lagunensis (strain DSM 15908 / JCM 11604 / ANMR 0165 / IC-154)</name>
    <dbReference type="NCBI Taxonomy" id="1056495"/>
    <lineage>
        <taxon>Archaea</taxon>
        <taxon>Thermoproteota</taxon>
        <taxon>Thermoprotei</taxon>
        <taxon>Acidilobales</taxon>
        <taxon>Caldisphaeraceae</taxon>
        <taxon>Caldisphaera</taxon>
    </lineage>
</organism>
<dbReference type="InParanoid" id="L0AB20"/>
<sequence length="328" mass="35618">MSITETMLDDLLNKASNGNMRAIGRILSYLENPYTMPEDLLEKLAKRSGKAQIIGITGIPGSGKSTLISKLITSLRKKGYKVAIIAIDPSSPISGGALLGDRLRMQEHATDPGVFIRSVSSKGLKGGLSLAALAMIEAFDALGYEKIIIETVGVGQSEVDIMSAADTIVVVTMPGAGDDIQALKAGVMEIGDIYVLNKMDKEEANKTYEYLSFALEKGDLGGNDSNWQPRLIKTSAIMGKGIEELVQAIEDHFSFIKESNKLQEKLVSRRMLMINLLAEQFLSEGLKLASKELYDELKSSAINANNIFNTSLKLAKKAVDFLPQNKKD</sequence>
<dbReference type="GO" id="GO:0003924">
    <property type="term" value="F:GTPase activity"/>
    <property type="evidence" value="ECO:0007669"/>
    <property type="project" value="InterPro"/>
</dbReference>
<dbReference type="CDD" id="cd03114">
    <property type="entry name" value="MMAA-like"/>
    <property type="match status" value="1"/>
</dbReference>
<dbReference type="STRING" id="1056495.Calag_0474"/>
<accession>L0AB20</accession>
<evidence type="ECO:0000256" key="2">
    <source>
        <dbReference type="ARBA" id="ARBA00022741"/>
    </source>
</evidence>
<keyword evidence="4" id="KW-0342">GTP-binding</keyword>
<dbReference type="NCBIfam" id="TIGR00750">
    <property type="entry name" value="lao"/>
    <property type="match status" value="1"/>
</dbReference>
<evidence type="ECO:0000313" key="7">
    <source>
        <dbReference type="Proteomes" id="UP000010469"/>
    </source>
</evidence>
<evidence type="ECO:0000313" key="6">
    <source>
        <dbReference type="EMBL" id="AFZ70240.1"/>
    </source>
</evidence>
<dbReference type="EMBL" id="CP003378">
    <property type="protein sequence ID" value="AFZ70240.1"/>
    <property type="molecule type" value="Genomic_DNA"/>
</dbReference>
<keyword evidence="5" id="KW-0143">Chaperone</keyword>
<dbReference type="InterPro" id="IPR005129">
    <property type="entry name" value="GTPase_ArgK"/>
</dbReference>